<reference evidence="2 3" key="1">
    <citation type="journal article" date="2007" name="Nature">
        <title>Genome of the marsupial Monodelphis domestica reveals innovation in non-coding sequences.</title>
        <authorList>
            <person name="Mikkelsen T.S."/>
            <person name="Wakefield M.J."/>
            <person name="Aken B."/>
            <person name="Amemiya C.T."/>
            <person name="Chang J.L."/>
            <person name="Duke S."/>
            <person name="Garber M."/>
            <person name="Gentles A.J."/>
            <person name="Goodstadt L."/>
            <person name="Heger A."/>
            <person name="Jurka J."/>
            <person name="Kamal M."/>
            <person name="Mauceli E."/>
            <person name="Searle S.M."/>
            <person name="Sharpe T."/>
            <person name="Baker M.L."/>
            <person name="Batzer M.A."/>
            <person name="Benos P.V."/>
            <person name="Belov K."/>
            <person name="Clamp M."/>
            <person name="Cook A."/>
            <person name="Cuff J."/>
            <person name="Das R."/>
            <person name="Davidow L."/>
            <person name="Deakin J.E."/>
            <person name="Fazzari M.J."/>
            <person name="Glass J.L."/>
            <person name="Grabherr M."/>
            <person name="Greally J.M."/>
            <person name="Gu W."/>
            <person name="Hore T.A."/>
            <person name="Huttley G.A."/>
            <person name="Kleber M."/>
            <person name="Jirtle R.L."/>
            <person name="Koina E."/>
            <person name="Lee J.T."/>
            <person name="Mahony S."/>
            <person name="Marra M.A."/>
            <person name="Miller R.D."/>
            <person name="Nicholls R.D."/>
            <person name="Oda M."/>
            <person name="Papenfuss A.T."/>
            <person name="Parra Z.E."/>
            <person name="Pollock D.D."/>
            <person name="Ray D.A."/>
            <person name="Schein J.E."/>
            <person name="Speed T.P."/>
            <person name="Thompson K."/>
            <person name="VandeBerg J.L."/>
            <person name="Wade C.M."/>
            <person name="Walker J.A."/>
            <person name="Waters P.D."/>
            <person name="Webber C."/>
            <person name="Weidman J.R."/>
            <person name="Xie X."/>
            <person name="Zody M.C."/>
            <person name="Baldwin J."/>
            <person name="Abdouelleil A."/>
            <person name="Abdulkadir J."/>
            <person name="Abebe A."/>
            <person name="Abera B."/>
            <person name="Abreu J."/>
            <person name="Acer S.C."/>
            <person name="Aftuck L."/>
            <person name="Alexander A."/>
            <person name="An P."/>
            <person name="Anderson E."/>
            <person name="Anderson S."/>
            <person name="Arachi H."/>
            <person name="Azer M."/>
            <person name="Bachantsang P."/>
            <person name="Barry A."/>
            <person name="Bayul T."/>
            <person name="Berlin A."/>
            <person name="Bessette D."/>
            <person name="Bloom T."/>
            <person name="Bloom T."/>
            <person name="Boguslavskiy L."/>
            <person name="Bonnet C."/>
            <person name="Boukhgalter B."/>
            <person name="Bourzgui I."/>
            <person name="Brown A."/>
            <person name="Cahill P."/>
            <person name="Channer S."/>
            <person name="Cheshatsang Y."/>
            <person name="Chuda L."/>
            <person name="Citroen M."/>
            <person name="Collymore A."/>
            <person name="Cooke P."/>
            <person name="Costello M."/>
            <person name="D'Aco K."/>
            <person name="Daza R."/>
            <person name="De Haan G."/>
            <person name="DeGray S."/>
            <person name="DeMaso C."/>
            <person name="Dhargay N."/>
            <person name="Dooley K."/>
            <person name="Dooley E."/>
            <person name="Doricent M."/>
            <person name="Dorje P."/>
            <person name="Dorjee K."/>
            <person name="Dupes A."/>
            <person name="Elong R."/>
            <person name="Falk J."/>
            <person name="Farina A."/>
            <person name="Faro S."/>
            <person name="Ferguson D."/>
            <person name="Fisher S."/>
            <person name="Foley C.D."/>
            <person name="Franke A."/>
            <person name="Friedrich D."/>
            <person name="Gadbois L."/>
            <person name="Gearin G."/>
            <person name="Gearin C.R."/>
            <person name="Giannoukos G."/>
            <person name="Goode T."/>
            <person name="Graham J."/>
            <person name="Grandbois E."/>
            <person name="Grewal S."/>
            <person name="Gyaltsen K."/>
            <person name="Hafez N."/>
            <person name="Hagos B."/>
            <person name="Hall J."/>
            <person name="Henson C."/>
            <person name="Hollinger A."/>
            <person name="Honan T."/>
            <person name="Huard M.D."/>
            <person name="Hughes L."/>
            <person name="Hurhula B."/>
            <person name="Husby M.E."/>
            <person name="Kamat A."/>
            <person name="Kanga B."/>
            <person name="Kashin S."/>
            <person name="Khazanovich D."/>
            <person name="Kisner P."/>
            <person name="Lance K."/>
            <person name="Lara M."/>
            <person name="Lee W."/>
            <person name="Lennon N."/>
            <person name="Letendre F."/>
            <person name="LeVine R."/>
            <person name="Lipovsky A."/>
            <person name="Liu X."/>
            <person name="Liu J."/>
            <person name="Liu S."/>
            <person name="Lokyitsang T."/>
            <person name="Lokyitsang Y."/>
            <person name="Lubonja R."/>
            <person name="Lui A."/>
            <person name="MacDonald P."/>
            <person name="Magnisalis V."/>
            <person name="Maru K."/>
            <person name="Matthews C."/>
            <person name="McCusker W."/>
            <person name="McDonough S."/>
            <person name="Mehta T."/>
            <person name="Meldrim J."/>
            <person name="Meneus L."/>
            <person name="Mihai O."/>
            <person name="Mihalev A."/>
            <person name="Mihova T."/>
            <person name="Mittelman R."/>
            <person name="Mlenga V."/>
            <person name="Montmayeur A."/>
            <person name="Mulrain L."/>
            <person name="Navidi A."/>
            <person name="Naylor J."/>
            <person name="Negash T."/>
            <person name="Nguyen T."/>
            <person name="Nguyen N."/>
            <person name="Nicol R."/>
            <person name="Norbu C."/>
            <person name="Norbu N."/>
            <person name="Novod N."/>
            <person name="O'Neill B."/>
            <person name="Osman S."/>
            <person name="Markiewicz E."/>
            <person name="Oyono O.L."/>
            <person name="Patti C."/>
            <person name="Phunkhang P."/>
            <person name="Pierre F."/>
            <person name="Priest M."/>
            <person name="Raghuraman S."/>
            <person name="Rege F."/>
            <person name="Reyes R."/>
            <person name="Rise C."/>
            <person name="Rogov P."/>
            <person name="Ross K."/>
            <person name="Ryan E."/>
            <person name="Settipalli S."/>
            <person name="Shea T."/>
            <person name="Sherpa N."/>
            <person name="Shi L."/>
            <person name="Shih D."/>
            <person name="Sparrow T."/>
            <person name="Spaulding J."/>
            <person name="Stalker J."/>
            <person name="Stange-Thomann N."/>
            <person name="Stavropoulos S."/>
            <person name="Stone C."/>
            <person name="Strader C."/>
            <person name="Tesfaye S."/>
            <person name="Thomson T."/>
            <person name="Thoulutsang Y."/>
            <person name="Thoulutsang D."/>
            <person name="Topham K."/>
            <person name="Topping I."/>
            <person name="Tsamla T."/>
            <person name="Vassiliev H."/>
            <person name="Vo A."/>
            <person name="Wangchuk T."/>
            <person name="Wangdi T."/>
            <person name="Weiand M."/>
            <person name="Wilkinson J."/>
            <person name="Wilson A."/>
            <person name="Yadav S."/>
            <person name="Young G."/>
            <person name="Yu Q."/>
            <person name="Zembek L."/>
            <person name="Zhong D."/>
            <person name="Zimmer A."/>
            <person name="Zwirko Z."/>
            <person name="Jaffe D.B."/>
            <person name="Alvarez P."/>
            <person name="Brockman W."/>
            <person name="Butler J."/>
            <person name="Chin C."/>
            <person name="Gnerre S."/>
            <person name="MacCallum I."/>
            <person name="Graves J.A."/>
            <person name="Ponting C.P."/>
            <person name="Breen M."/>
            <person name="Samollow P.B."/>
            <person name="Lander E.S."/>
            <person name="Lindblad-Toh K."/>
        </authorList>
    </citation>
    <scope>NUCLEOTIDE SEQUENCE [LARGE SCALE GENOMIC DNA]</scope>
</reference>
<dbReference type="SMART" id="SM00349">
    <property type="entry name" value="KRAB"/>
    <property type="match status" value="1"/>
</dbReference>
<reference evidence="2" key="2">
    <citation type="submission" date="2025-08" db="UniProtKB">
        <authorList>
            <consortium name="Ensembl"/>
        </authorList>
    </citation>
    <scope>IDENTIFICATION</scope>
</reference>
<dbReference type="PANTHER" id="PTHR23232">
    <property type="entry name" value="KRAB DOMAIN C2H2 ZINC FINGER"/>
    <property type="match status" value="1"/>
</dbReference>
<dbReference type="AlphaFoldDB" id="A0A5F8GYV2"/>
<organism evidence="2 3">
    <name type="scientific">Monodelphis domestica</name>
    <name type="common">Gray short-tailed opossum</name>
    <dbReference type="NCBI Taxonomy" id="13616"/>
    <lineage>
        <taxon>Eukaryota</taxon>
        <taxon>Metazoa</taxon>
        <taxon>Chordata</taxon>
        <taxon>Craniata</taxon>
        <taxon>Vertebrata</taxon>
        <taxon>Euteleostomi</taxon>
        <taxon>Mammalia</taxon>
        <taxon>Metatheria</taxon>
        <taxon>Didelphimorphia</taxon>
        <taxon>Didelphidae</taxon>
        <taxon>Monodelphis</taxon>
    </lineage>
</organism>
<dbReference type="GeneTree" id="ENSGT00940000162000"/>
<feature type="domain" description="KRAB" evidence="1">
    <location>
        <begin position="8"/>
        <end position="79"/>
    </location>
</feature>
<evidence type="ECO:0000259" key="1">
    <source>
        <dbReference type="PROSITE" id="PS50805"/>
    </source>
</evidence>
<protein>
    <recommendedName>
        <fullName evidence="1">KRAB domain-containing protein</fullName>
    </recommendedName>
</protein>
<evidence type="ECO:0000313" key="2">
    <source>
        <dbReference type="Ensembl" id="ENSMODP00000052559.1"/>
    </source>
</evidence>
<accession>A0A5F8GYV2</accession>
<dbReference type="InterPro" id="IPR050169">
    <property type="entry name" value="Krueppel_C2H2_ZnF"/>
</dbReference>
<dbReference type="PROSITE" id="PS50805">
    <property type="entry name" value="KRAB"/>
    <property type="match status" value="1"/>
</dbReference>
<proteinExistence type="predicted"/>
<dbReference type="Proteomes" id="UP000002280">
    <property type="component" value="Chromosome 7"/>
</dbReference>
<dbReference type="SUPFAM" id="SSF109640">
    <property type="entry name" value="KRAB domain (Kruppel-associated box)"/>
    <property type="match status" value="1"/>
</dbReference>
<dbReference type="InParanoid" id="A0A5F8GYV2"/>
<dbReference type="Pfam" id="PF01352">
    <property type="entry name" value="KRAB"/>
    <property type="match status" value="1"/>
</dbReference>
<dbReference type="InterPro" id="IPR036051">
    <property type="entry name" value="KRAB_dom_sf"/>
</dbReference>
<dbReference type="OMA" id="CFRREEW"/>
<dbReference type="GO" id="GO:0006355">
    <property type="term" value="P:regulation of DNA-templated transcription"/>
    <property type="evidence" value="ECO:0007669"/>
    <property type="project" value="InterPro"/>
</dbReference>
<dbReference type="InterPro" id="IPR001909">
    <property type="entry name" value="KRAB"/>
</dbReference>
<dbReference type="Ensembl" id="ENSMODT00000079720.1">
    <property type="protein sequence ID" value="ENSMODP00000052559.1"/>
    <property type="gene ID" value="ENSMODG00000037453.1"/>
</dbReference>
<dbReference type="PANTHER" id="PTHR23232:SF117">
    <property type="entry name" value="KRAB DOMAIN-CONTAINING PROTEIN"/>
    <property type="match status" value="1"/>
</dbReference>
<dbReference type="Gene3D" id="6.10.140.140">
    <property type="match status" value="1"/>
</dbReference>
<sequence length="100" mass="11758">MNPHTESVTFKAVAVDFTQEEWGRLDSDKWDLYLTVLLENYRNLVFLGLPVSKPELIFHMDQREEPRILERQVSKGGSNYLSQRHEFKSNGVICYLCHSR</sequence>
<keyword evidence="3" id="KW-1185">Reference proteome</keyword>
<evidence type="ECO:0000313" key="3">
    <source>
        <dbReference type="Proteomes" id="UP000002280"/>
    </source>
</evidence>
<dbReference type="CDD" id="cd07765">
    <property type="entry name" value="KRAB_A-box"/>
    <property type="match status" value="1"/>
</dbReference>
<reference evidence="2" key="3">
    <citation type="submission" date="2025-09" db="UniProtKB">
        <authorList>
            <consortium name="Ensembl"/>
        </authorList>
    </citation>
    <scope>IDENTIFICATION</scope>
</reference>
<name>A0A5F8GYV2_MONDO</name>